<evidence type="ECO:0000313" key="5">
    <source>
        <dbReference type="Proteomes" id="UP001303373"/>
    </source>
</evidence>
<evidence type="ECO:0000256" key="1">
    <source>
        <dbReference type="ARBA" id="ARBA00008987"/>
    </source>
</evidence>
<accession>A0AAQ3R6S9</accession>
<evidence type="ECO:0000256" key="2">
    <source>
        <dbReference type="ARBA" id="ARBA00023157"/>
    </source>
</evidence>
<dbReference type="PROSITE" id="PS51352">
    <property type="entry name" value="THIOREDOXIN_2"/>
    <property type="match status" value="1"/>
</dbReference>
<sequence length="110" mass="12282">MEELANKTAYLKAVMYSGVTVLEGTTTWCPQCKAIQPFVDKMMKKYPDAKFYKYDVDAADDIAQELGARAVPSFNVFKDGDIVDGVSWNKPTELEKAIQESYGDGKVVEE</sequence>
<dbReference type="AlphaFoldDB" id="A0AAQ3R6S9"/>
<dbReference type="Gene3D" id="3.40.30.10">
    <property type="entry name" value="Glutaredoxin"/>
    <property type="match status" value="1"/>
</dbReference>
<dbReference type="CDD" id="cd02947">
    <property type="entry name" value="TRX_family"/>
    <property type="match status" value="1"/>
</dbReference>
<dbReference type="EMBL" id="CP138580">
    <property type="protein sequence ID" value="WPG97585.1"/>
    <property type="molecule type" value="Genomic_DNA"/>
</dbReference>
<organism evidence="4 5">
    <name type="scientific">Acrodontium crateriforme</name>
    <dbReference type="NCBI Taxonomy" id="150365"/>
    <lineage>
        <taxon>Eukaryota</taxon>
        <taxon>Fungi</taxon>
        <taxon>Dikarya</taxon>
        <taxon>Ascomycota</taxon>
        <taxon>Pezizomycotina</taxon>
        <taxon>Dothideomycetes</taxon>
        <taxon>Dothideomycetidae</taxon>
        <taxon>Mycosphaerellales</taxon>
        <taxon>Teratosphaeriaceae</taxon>
        <taxon>Acrodontium</taxon>
    </lineage>
</organism>
<dbReference type="InterPro" id="IPR013766">
    <property type="entry name" value="Thioredoxin_domain"/>
</dbReference>
<feature type="domain" description="Thioredoxin" evidence="3">
    <location>
        <begin position="1"/>
        <end position="103"/>
    </location>
</feature>
<keyword evidence="5" id="KW-1185">Reference proteome</keyword>
<dbReference type="Pfam" id="PF00085">
    <property type="entry name" value="Thioredoxin"/>
    <property type="match status" value="1"/>
</dbReference>
<evidence type="ECO:0000259" key="3">
    <source>
        <dbReference type="PROSITE" id="PS51352"/>
    </source>
</evidence>
<evidence type="ECO:0000313" key="4">
    <source>
        <dbReference type="EMBL" id="WPG97585.1"/>
    </source>
</evidence>
<dbReference type="InterPro" id="IPR036249">
    <property type="entry name" value="Thioredoxin-like_sf"/>
</dbReference>
<dbReference type="Proteomes" id="UP001303373">
    <property type="component" value="Chromosome 1"/>
</dbReference>
<name>A0AAQ3R6S9_9PEZI</name>
<protein>
    <submittedName>
        <fullName evidence="4">Thioredoxin-like protein</fullName>
    </submittedName>
</protein>
<keyword evidence="2" id="KW-1015">Disulfide bond</keyword>
<dbReference type="PANTHER" id="PTHR46115">
    <property type="entry name" value="THIOREDOXIN-LIKE PROTEIN 1"/>
    <property type="match status" value="1"/>
</dbReference>
<proteinExistence type="inferred from homology"/>
<comment type="similarity">
    <text evidence="1">Belongs to the thioredoxin family.</text>
</comment>
<reference evidence="4 5" key="1">
    <citation type="submission" date="2023-11" db="EMBL/GenBank/DDBJ databases">
        <title>An acidophilic fungus is an integral part of prey digestion in a carnivorous sundew plant.</title>
        <authorList>
            <person name="Tsai I.J."/>
        </authorList>
    </citation>
    <scope>NUCLEOTIDE SEQUENCE [LARGE SCALE GENOMIC DNA]</scope>
    <source>
        <strain evidence="4">169a</strain>
    </source>
</reference>
<gene>
    <name evidence="4" type="ORF">R9X50_00036300</name>
</gene>
<dbReference type="SUPFAM" id="SSF52833">
    <property type="entry name" value="Thioredoxin-like"/>
    <property type="match status" value="1"/>
</dbReference>